<dbReference type="Gene3D" id="3.40.390.10">
    <property type="entry name" value="Collagenase (Catalytic Domain)"/>
    <property type="match status" value="1"/>
</dbReference>
<dbReference type="AlphaFoldDB" id="A0A6C7E0J5"/>
<evidence type="ECO:0000313" key="3">
    <source>
        <dbReference type="Proteomes" id="UP000011863"/>
    </source>
</evidence>
<feature type="compositionally biased region" description="Pro residues" evidence="1">
    <location>
        <begin position="412"/>
        <end position="422"/>
    </location>
</feature>
<feature type="compositionally biased region" description="Low complexity" evidence="1">
    <location>
        <begin position="423"/>
        <end position="448"/>
    </location>
</feature>
<evidence type="ECO:0008006" key="4">
    <source>
        <dbReference type="Google" id="ProtNLM"/>
    </source>
</evidence>
<keyword evidence="3" id="KW-1185">Reference proteome</keyword>
<feature type="region of interest" description="Disordered" evidence="1">
    <location>
        <begin position="406"/>
        <end position="448"/>
    </location>
</feature>
<evidence type="ECO:0000313" key="2">
    <source>
        <dbReference type="EMBL" id="BAN00827.1"/>
    </source>
</evidence>
<reference evidence="2 3" key="1">
    <citation type="journal article" date="2013" name="Int. J. Syst. Evol. Microbiol.">
        <title>Ilumatobacter nonamiense sp. nov. and Ilumatobacter coccineum sp. nov., isolated from seashore sand.</title>
        <authorList>
            <person name="Matsumoto A."/>
            <person name="Kasai H."/>
            <person name="Matsuo Y."/>
            <person name="Shizuri Y."/>
            <person name="Ichikawa N."/>
            <person name="Fujita N."/>
            <person name="Omura S."/>
            <person name="Takahashi Y."/>
        </authorList>
    </citation>
    <scope>NUCLEOTIDE SEQUENCE [LARGE SCALE GENOMIC DNA]</scope>
    <source>
        <strain evidence="3">NBRC 103263 / KCTC 29153 / YM16-304</strain>
    </source>
</reference>
<dbReference type="Proteomes" id="UP000011863">
    <property type="component" value="Chromosome"/>
</dbReference>
<protein>
    <recommendedName>
        <fullName evidence="4">Peptidase M10 metallopeptidase domain-containing protein</fullName>
    </recommendedName>
</protein>
<gene>
    <name evidence="2" type="ORF">YM304_05130</name>
</gene>
<proteinExistence type="predicted"/>
<dbReference type="SUPFAM" id="SSF55486">
    <property type="entry name" value="Metalloproteases ('zincins'), catalytic domain"/>
    <property type="match status" value="1"/>
</dbReference>
<accession>A0A6C7E0J5</accession>
<sequence length="656" mass="67819">MAVAGFLASAMLVLSLAPDAPRARSATGEIVATEPTRLLDTRPGESTIDGESAGEGRIEAGETLSVRVAGRAEVPADAGAAFLNVVAISPERRGYLTIFPCDGDQPTAASLNYEGGSVTANATLARLSGDGSVCIFSSATTHLVADVTGSVPDDGSPVALTPARLFDSRDTGTTVDDLFLGGGPVDVDSVTPIDVAGRGGVPADAASVMLNVTAVGAQANGWVTVFSCDDDVPLAANLNYSAGGVVGNGALATLDDTGRVCVYSKASIELVVDVTAYVPDDRDPVAAEPIRLLESRFTRSNSTIDGQSWRLGRRFGGTTTQLQIGGRWFVPDGIDAAFINVTAIGPSTRGFVTIYPCGTERPNAASLNFVAGEVRANSVLVKLGGGGTACIYTSAETDLVVDLSGWIDDPATAPPTEPPPTSTPGATPDTVVAPSTTQPPATSPTSGAFSLLIEQPGYGVIRWDPCRPIRYLVNSALATPEQIFYMNQGIAKIEQASGIDFEYVGQTDGGHELDVPAGQNADAVLVFSSRALSSRLVGNVGVGGPSVNFYSGGRARMTSGGVAVDTEQMTQGNQHLVWAHELAHMLNLGHVSDPNELMAPLLDGQNDFGPGDRQGLWTVGAAQGCLPAVRAGDHLVASESNFGHEHHDGHDEQHTD</sequence>
<dbReference type="KEGG" id="aym:YM304_05130"/>
<evidence type="ECO:0000256" key="1">
    <source>
        <dbReference type="SAM" id="MobiDB-lite"/>
    </source>
</evidence>
<dbReference type="InterPro" id="IPR024079">
    <property type="entry name" value="MetalloPept_cat_dom_sf"/>
</dbReference>
<dbReference type="EMBL" id="AP012057">
    <property type="protein sequence ID" value="BAN00827.1"/>
    <property type="molecule type" value="Genomic_DNA"/>
</dbReference>
<organism evidence="2 3">
    <name type="scientific">Ilumatobacter coccineus (strain NBRC 103263 / KCTC 29153 / YM16-304)</name>
    <dbReference type="NCBI Taxonomy" id="1313172"/>
    <lineage>
        <taxon>Bacteria</taxon>
        <taxon>Bacillati</taxon>
        <taxon>Actinomycetota</taxon>
        <taxon>Acidimicrobiia</taxon>
        <taxon>Acidimicrobiales</taxon>
        <taxon>Ilumatobacteraceae</taxon>
        <taxon>Ilumatobacter</taxon>
    </lineage>
</organism>
<name>A0A6C7E0J5_ILUCY</name>
<dbReference type="GO" id="GO:0008237">
    <property type="term" value="F:metallopeptidase activity"/>
    <property type="evidence" value="ECO:0007669"/>
    <property type="project" value="InterPro"/>
</dbReference>